<dbReference type="CDD" id="cd01949">
    <property type="entry name" value="GGDEF"/>
    <property type="match status" value="1"/>
</dbReference>
<dbReference type="InterPro" id="IPR001633">
    <property type="entry name" value="EAL_dom"/>
</dbReference>
<organism evidence="4 5">
    <name type="scientific">Ferirhizobium litorale</name>
    <dbReference type="NCBI Taxonomy" id="2927786"/>
    <lineage>
        <taxon>Bacteria</taxon>
        <taxon>Pseudomonadati</taxon>
        <taxon>Pseudomonadota</taxon>
        <taxon>Alphaproteobacteria</taxon>
        <taxon>Hyphomicrobiales</taxon>
        <taxon>Rhizobiaceae</taxon>
        <taxon>Ferirhizobium</taxon>
    </lineage>
</organism>
<keyword evidence="1" id="KW-0472">Membrane</keyword>
<protein>
    <submittedName>
        <fullName evidence="4">Bifunctional diguanylate cyclase/phosphodiesterase</fullName>
    </submittedName>
</protein>
<keyword evidence="1" id="KW-1133">Transmembrane helix</keyword>
<dbReference type="InterPro" id="IPR000160">
    <property type="entry name" value="GGDEF_dom"/>
</dbReference>
<dbReference type="InterPro" id="IPR035919">
    <property type="entry name" value="EAL_sf"/>
</dbReference>
<dbReference type="PROSITE" id="PS50887">
    <property type="entry name" value="GGDEF"/>
    <property type="match status" value="1"/>
</dbReference>
<feature type="domain" description="EAL" evidence="2">
    <location>
        <begin position="475"/>
        <end position="725"/>
    </location>
</feature>
<dbReference type="EMBL" id="JALDYZ010000001">
    <property type="protein sequence ID" value="MDI7920578.1"/>
    <property type="molecule type" value="Genomic_DNA"/>
</dbReference>
<evidence type="ECO:0000256" key="1">
    <source>
        <dbReference type="SAM" id="Phobius"/>
    </source>
</evidence>
<dbReference type="PROSITE" id="PS50883">
    <property type="entry name" value="EAL"/>
    <property type="match status" value="1"/>
</dbReference>
<dbReference type="InterPro" id="IPR007892">
    <property type="entry name" value="CHASE4"/>
</dbReference>
<evidence type="ECO:0000313" key="5">
    <source>
        <dbReference type="Proteomes" id="UP001161580"/>
    </source>
</evidence>
<dbReference type="Proteomes" id="UP001161580">
    <property type="component" value="Unassembled WGS sequence"/>
</dbReference>
<dbReference type="Pfam" id="PF00563">
    <property type="entry name" value="EAL"/>
    <property type="match status" value="1"/>
</dbReference>
<accession>A0AAE3U1R9</accession>
<dbReference type="Gene3D" id="3.30.70.270">
    <property type="match status" value="1"/>
</dbReference>
<evidence type="ECO:0000313" key="4">
    <source>
        <dbReference type="EMBL" id="MDI7920578.1"/>
    </source>
</evidence>
<dbReference type="SUPFAM" id="SSF141868">
    <property type="entry name" value="EAL domain-like"/>
    <property type="match status" value="1"/>
</dbReference>
<keyword evidence="5" id="KW-1185">Reference proteome</keyword>
<dbReference type="InterPro" id="IPR043128">
    <property type="entry name" value="Rev_trsase/Diguanyl_cyclase"/>
</dbReference>
<dbReference type="SMART" id="SM00052">
    <property type="entry name" value="EAL"/>
    <property type="match status" value="1"/>
</dbReference>
<feature type="domain" description="GGDEF" evidence="3">
    <location>
        <begin position="333"/>
        <end position="466"/>
    </location>
</feature>
<dbReference type="Gene3D" id="3.20.20.450">
    <property type="entry name" value="EAL domain"/>
    <property type="match status" value="1"/>
</dbReference>
<dbReference type="Pfam" id="PF00990">
    <property type="entry name" value="GGDEF"/>
    <property type="match status" value="1"/>
</dbReference>
<feature type="transmembrane region" description="Helical" evidence="1">
    <location>
        <begin position="267"/>
        <end position="289"/>
    </location>
</feature>
<evidence type="ECO:0000259" key="3">
    <source>
        <dbReference type="PROSITE" id="PS50887"/>
    </source>
</evidence>
<dbReference type="InterPro" id="IPR052155">
    <property type="entry name" value="Biofilm_reg_signaling"/>
</dbReference>
<dbReference type="AlphaFoldDB" id="A0AAE3U1R9"/>
<name>A0AAE3U1R9_9HYPH</name>
<dbReference type="RefSeq" id="WP_311794203.1">
    <property type="nucleotide sequence ID" value="NZ_JALDYZ010000001.1"/>
</dbReference>
<comment type="caution">
    <text evidence="4">The sequence shown here is derived from an EMBL/GenBank/DDBJ whole genome shotgun (WGS) entry which is preliminary data.</text>
</comment>
<sequence>MRSLVSVRQRFTNMGRRPLLGGVLLAFALVVVVVTSLVLSALGEVARHANQLDDARSHETTAGALKTFEAQLGATLNDYAAWDDATQYVYAPDGMEWMISNFGDMTVDSDLFDVAVVADVDGNAVMAYREGQPMTGPVDRYFGGSLRVLFDLAKASENKGMPQATGFIETESGIAATGVALIRMKSGELSLPRNMHRYLIFARHLDARKVEDLAQTYVISGLTLAPSVADPRSFVPIRDPSGKILAKLAWASRNPGDVSYMMVQPTVFMAIGLVGLLFVVLLAIGALAARRMKADEAAAVSLARHDRLSGLVNRSGLFTGLEEMIDAARVDSSDVLLLYLDLDGFKEVNDAYGHGTGDQLIRGVAAGLSYLTPQGASVARVGGDEFAIALQTTRIDEQAVELVEALLDFFSEPLTIGARVATVGASIGIASSPRGLISAGELVRRADMAMYKAKDAGRGRCMCYEPGMDADRETRNELELDLRQAIENGDLRVAFQPLVSASNREIVAVEALVRWNRPGHGAVSPDVFIPIAETTGLIEPLGLYVLRRACEEAHHWPAGVNIAVNISPGQFRNPAFADQVGAIIGETGTDASRITLEMTEGYLIQNPERARQAIDRLKALGLRVALDDFGAGFASVGYLRQFGFDRMKIDRSLVLALDESSRARDMLQATVALARSLDIPVTAEGIEREDQAMILHLCGCDELQGYLFGKPMPAEAINAIFAGTDGAGAGGRSAA</sequence>
<dbReference type="NCBIfam" id="TIGR00254">
    <property type="entry name" value="GGDEF"/>
    <property type="match status" value="1"/>
</dbReference>
<dbReference type="PANTHER" id="PTHR44757:SF2">
    <property type="entry name" value="BIOFILM ARCHITECTURE MAINTENANCE PROTEIN MBAA"/>
    <property type="match status" value="1"/>
</dbReference>
<dbReference type="CDD" id="cd01948">
    <property type="entry name" value="EAL"/>
    <property type="match status" value="1"/>
</dbReference>
<dbReference type="SMART" id="SM00267">
    <property type="entry name" value="GGDEF"/>
    <property type="match status" value="1"/>
</dbReference>
<gene>
    <name evidence="4" type="ORF">MRS75_00610</name>
</gene>
<dbReference type="InterPro" id="IPR029787">
    <property type="entry name" value="Nucleotide_cyclase"/>
</dbReference>
<proteinExistence type="predicted"/>
<reference evidence="4" key="1">
    <citation type="submission" date="2022-03" db="EMBL/GenBank/DDBJ databases">
        <title>Fererhizobium litorale gen. nov., sp. nov., isolated from sandy sediments of the Sea of Japan seashore.</title>
        <authorList>
            <person name="Romanenko L."/>
            <person name="Kurilenko V."/>
            <person name="Otstavnykh N."/>
            <person name="Svetashev V."/>
            <person name="Tekutyeva L."/>
            <person name="Isaeva M."/>
            <person name="Mikhailov V."/>
        </authorList>
    </citation>
    <scope>NUCLEOTIDE SEQUENCE</scope>
    <source>
        <strain evidence="4">KMM 9576</strain>
    </source>
</reference>
<dbReference type="PANTHER" id="PTHR44757">
    <property type="entry name" value="DIGUANYLATE CYCLASE DGCP"/>
    <property type="match status" value="1"/>
</dbReference>
<evidence type="ECO:0000259" key="2">
    <source>
        <dbReference type="PROSITE" id="PS50883"/>
    </source>
</evidence>
<keyword evidence="1" id="KW-0812">Transmembrane</keyword>
<dbReference type="Pfam" id="PF05228">
    <property type="entry name" value="CHASE4"/>
    <property type="match status" value="1"/>
</dbReference>
<dbReference type="SUPFAM" id="SSF55073">
    <property type="entry name" value="Nucleotide cyclase"/>
    <property type="match status" value="1"/>
</dbReference>